<protein>
    <recommendedName>
        <fullName evidence="6">Flagellar secretion chaperone FliS</fullName>
    </recommendedName>
</protein>
<dbReference type="PIRSF" id="PIRSF039090">
    <property type="entry name" value="Flis"/>
    <property type="match status" value="1"/>
</dbReference>
<sequence length="142" mass="15407">MSKALNAYQSVNVNAAVLGASPAELIVMLYEGAMSAIQRAKWGIENKNYSLKSAMITKANNIVMALRAALNHEVGGELTQNLQDLYLYIEKLLLDANLKNDVELLEQSYKLLAELHSAWAELAKSGVGAEMPDASQSAVLKV</sequence>
<dbReference type="NCBIfam" id="TIGR00208">
    <property type="entry name" value="fliS"/>
    <property type="match status" value="1"/>
</dbReference>
<evidence type="ECO:0000256" key="1">
    <source>
        <dbReference type="ARBA" id="ARBA00004514"/>
    </source>
</evidence>
<name>A0ABS8D228_9NEIS</name>
<dbReference type="PANTHER" id="PTHR34773">
    <property type="entry name" value="FLAGELLAR SECRETION CHAPERONE FLIS"/>
    <property type="match status" value="1"/>
</dbReference>
<evidence type="ECO:0000256" key="4">
    <source>
        <dbReference type="ARBA" id="ARBA00022795"/>
    </source>
</evidence>
<dbReference type="EMBL" id="JAJBZT010000001">
    <property type="protein sequence ID" value="MCB6182242.1"/>
    <property type="molecule type" value="Genomic_DNA"/>
</dbReference>
<dbReference type="SUPFAM" id="SSF101116">
    <property type="entry name" value="Flagellar export chaperone FliS"/>
    <property type="match status" value="1"/>
</dbReference>
<dbReference type="PANTHER" id="PTHR34773:SF1">
    <property type="entry name" value="FLAGELLAR SECRETION CHAPERONE FLIS"/>
    <property type="match status" value="1"/>
</dbReference>
<evidence type="ECO:0000256" key="5">
    <source>
        <dbReference type="ARBA" id="ARBA00023186"/>
    </source>
</evidence>
<comment type="similarity">
    <text evidence="2 6">Belongs to the FliS family.</text>
</comment>
<comment type="subcellular location">
    <subcellularLocation>
        <location evidence="1 6">Cytoplasm</location>
        <location evidence="1 6">Cytosol</location>
    </subcellularLocation>
</comment>
<dbReference type="InterPro" id="IPR036584">
    <property type="entry name" value="FliS_sf"/>
</dbReference>
<dbReference type="CDD" id="cd16098">
    <property type="entry name" value="FliS"/>
    <property type="match status" value="1"/>
</dbReference>
<dbReference type="RefSeq" id="WP_227177790.1">
    <property type="nucleotide sequence ID" value="NZ_JAJBZT010000001.1"/>
</dbReference>
<evidence type="ECO:0000313" key="7">
    <source>
        <dbReference type="EMBL" id="MCB6182242.1"/>
    </source>
</evidence>
<evidence type="ECO:0000256" key="6">
    <source>
        <dbReference type="PIRNR" id="PIRNR039090"/>
    </source>
</evidence>
<dbReference type="Pfam" id="PF02561">
    <property type="entry name" value="FliS"/>
    <property type="match status" value="1"/>
</dbReference>
<keyword evidence="7" id="KW-0282">Flagellum</keyword>
<evidence type="ECO:0000313" key="8">
    <source>
        <dbReference type="Proteomes" id="UP001165395"/>
    </source>
</evidence>
<dbReference type="Proteomes" id="UP001165395">
    <property type="component" value="Unassembled WGS sequence"/>
</dbReference>
<proteinExistence type="inferred from homology"/>
<keyword evidence="8" id="KW-1185">Reference proteome</keyword>
<evidence type="ECO:0000256" key="2">
    <source>
        <dbReference type="ARBA" id="ARBA00008787"/>
    </source>
</evidence>
<reference evidence="7" key="1">
    <citation type="submission" date="2021-10" db="EMBL/GenBank/DDBJ databases">
        <title>The complete genome sequence of Leeia sp. TBRC 13508.</title>
        <authorList>
            <person name="Charoenyingcharoen P."/>
            <person name="Yukphan P."/>
        </authorList>
    </citation>
    <scope>NUCLEOTIDE SEQUENCE</scope>
    <source>
        <strain evidence="7">TBRC 13508</strain>
    </source>
</reference>
<gene>
    <name evidence="7" type="primary">fliS</name>
    <name evidence="7" type="ORF">LIN78_01555</name>
</gene>
<keyword evidence="4 6" id="KW-1005">Bacterial flagellum biogenesis</keyword>
<accession>A0ABS8D228</accession>
<keyword evidence="3 6" id="KW-0963">Cytoplasm</keyword>
<dbReference type="InterPro" id="IPR003713">
    <property type="entry name" value="FliS"/>
</dbReference>
<evidence type="ECO:0000256" key="3">
    <source>
        <dbReference type="ARBA" id="ARBA00022490"/>
    </source>
</evidence>
<comment type="caution">
    <text evidence="7">The sequence shown here is derived from an EMBL/GenBank/DDBJ whole genome shotgun (WGS) entry which is preliminary data.</text>
</comment>
<keyword evidence="7" id="KW-0969">Cilium</keyword>
<dbReference type="Gene3D" id="1.20.120.340">
    <property type="entry name" value="Flagellar protein FliS"/>
    <property type="match status" value="1"/>
</dbReference>
<organism evidence="7 8">
    <name type="scientific">Leeia speluncae</name>
    <dbReference type="NCBI Taxonomy" id="2884804"/>
    <lineage>
        <taxon>Bacteria</taxon>
        <taxon>Pseudomonadati</taxon>
        <taxon>Pseudomonadota</taxon>
        <taxon>Betaproteobacteria</taxon>
        <taxon>Neisseriales</taxon>
        <taxon>Leeiaceae</taxon>
        <taxon>Leeia</taxon>
    </lineage>
</organism>
<keyword evidence="7" id="KW-0966">Cell projection</keyword>
<keyword evidence="5" id="KW-0143">Chaperone</keyword>